<evidence type="ECO:0000313" key="2">
    <source>
        <dbReference type="EMBL" id="KAF4362339.1"/>
    </source>
</evidence>
<sequence length="79" mass="8585">MNELLSQLVSDQAPLRSQLRRGPDPNQRGEVHQFPGVLSAHLANAHRSIPLVGLSSKSTEPSCEVNNGELFQSILAINL</sequence>
<keyword evidence="5" id="KW-1185">Reference proteome</keyword>
<feature type="region of interest" description="Disordered" evidence="1">
    <location>
        <begin position="1"/>
        <end position="30"/>
    </location>
</feature>
<dbReference type="Proteomes" id="UP000525078">
    <property type="component" value="Unassembled WGS sequence"/>
</dbReference>
<evidence type="ECO:0000313" key="3">
    <source>
        <dbReference type="EMBL" id="KAF4391316.1"/>
    </source>
</evidence>
<dbReference type="EMBL" id="JAATIQ010000060">
    <property type="protein sequence ID" value="KAF4391316.1"/>
    <property type="molecule type" value="Genomic_DNA"/>
</dbReference>
<feature type="compositionally biased region" description="Polar residues" evidence="1">
    <location>
        <begin position="1"/>
        <end position="10"/>
    </location>
</feature>
<organism evidence="2 4">
    <name type="scientific">Cannabis sativa</name>
    <name type="common">Hemp</name>
    <name type="synonym">Marijuana</name>
    <dbReference type="NCBI Taxonomy" id="3483"/>
    <lineage>
        <taxon>Eukaryota</taxon>
        <taxon>Viridiplantae</taxon>
        <taxon>Streptophyta</taxon>
        <taxon>Embryophyta</taxon>
        <taxon>Tracheophyta</taxon>
        <taxon>Spermatophyta</taxon>
        <taxon>Magnoliopsida</taxon>
        <taxon>eudicotyledons</taxon>
        <taxon>Gunneridae</taxon>
        <taxon>Pentapetalae</taxon>
        <taxon>rosids</taxon>
        <taxon>fabids</taxon>
        <taxon>Rosales</taxon>
        <taxon>Cannabaceae</taxon>
        <taxon>Cannabis</taxon>
    </lineage>
</organism>
<gene>
    <name evidence="2" type="ORF">F8388_008223</name>
    <name evidence="3" type="ORF">G4B88_016626</name>
</gene>
<comment type="caution">
    <text evidence="2">The sequence shown here is derived from an EMBL/GenBank/DDBJ whole genome shotgun (WGS) entry which is preliminary data.</text>
</comment>
<accession>A0A7J6EXD3</accession>
<dbReference type="Proteomes" id="UP000583929">
    <property type="component" value="Unassembled WGS sequence"/>
</dbReference>
<feature type="compositionally biased region" description="Basic and acidic residues" evidence="1">
    <location>
        <begin position="21"/>
        <end position="30"/>
    </location>
</feature>
<reference evidence="4 5" key="1">
    <citation type="journal article" date="2020" name="bioRxiv">
        <title>Sequence and annotation of 42 cannabis genomes reveals extensive copy number variation in cannabinoid synthesis and pathogen resistance genes.</title>
        <authorList>
            <person name="Mckernan K.J."/>
            <person name="Helbert Y."/>
            <person name="Kane L.T."/>
            <person name="Ebling H."/>
            <person name="Zhang L."/>
            <person name="Liu B."/>
            <person name="Eaton Z."/>
            <person name="Mclaughlin S."/>
            <person name="Kingan S."/>
            <person name="Baybayan P."/>
            <person name="Concepcion G."/>
            <person name="Jordan M."/>
            <person name="Riva A."/>
            <person name="Barbazuk W."/>
            <person name="Harkins T."/>
        </authorList>
    </citation>
    <scope>NUCLEOTIDE SEQUENCE [LARGE SCALE GENOMIC DNA]</scope>
    <source>
        <strain evidence="4 5">cv. Jamaican Lion 4</strain>
        <strain evidence="3">Father</strain>
        <strain evidence="2">Mother</strain>
        <tissue evidence="2">Leaf</tissue>
    </source>
</reference>
<proteinExistence type="predicted"/>
<protein>
    <submittedName>
        <fullName evidence="2">Uncharacterized protein</fullName>
    </submittedName>
</protein>
<evidence type="ECO:0000313" key="4">
    <source>
        <dbReference type="Proteomes" id="UP000525078"/>
    </source>
</evidence>
<evidence type="ECO:0000313" key="5">
    <source>
        <dbReference type="Proteomes" id="UP000583929"/>
    </source>
</evidence>
<evidence type="ECO:0000256" key="1">
    <source>
        <dbReference type="SAM" id="MobiDB-lite"/>
    </source>
</evidence>
<dbReference type="AlphaFoldDB" id="A0A7J6EXD3"/>
<name>A0A7J6EXD3_CANSA</name>
<dbReference type="EMBL" id="JAATIP010000185">
    <property type="protein sequence ID" value="KAF4362339.1"/>
    <property type="molecule type" value="Genomic_DNA"/>
</dbReference>